<accession>A0A5B8FFT0</accession>
<dbReference type="KEGG" id="ppru:FDP22_00070"/>
<sequence>MSFRDRLSFDAARGEYLDSGIRYMMIRPDALMGILHELPEESRPAVLEAMARSITKAGGKSAAAYRDMGAAEADALLGVIAATAPELGWGVWSFARSADGLTLTVANAPFPAGHGPAPAPVCAPIRGMLGAIGPMVLGGPVVVSETGCAACGAAHCSFTIAPA</sequence>
<dbReference type="AlphaFoldDB" id="A0A5B8FFT0"/>
<dbReference type="OrthoDB" id="5417528at2"/>
<evidence type="ECO:0000259" key="1">
    <source>
        <dbReference type="SMART" id="SM00989"/>
    </source>
</evidence>
<keyword evidence="3" id="KW-1185">Reference proteome</keyword>
<gene>
    <name evidence="2" type="ORF">FDP22_00070</name>
</gene>
<dbReference type="SUPFAM" id="SSF111126">
    <property type="entry name" value="Ligand-binding domain in the NO signalling and Golgi transport"/>
    <property type="match status" value="1"/>
</dbReference>
<dbReference type="InterPro" id="IPR024096">
    <property type="entry name" value="NO_sig/Golgi_transp_ligand-bd"/>
</dbReference>
<evidence type="ECO:0000313" key="3">
    <source>
        <dbReference type="Proteomes" id="UP000305888"/>
    </source>
</evidence>
<dbReference type="InterPro" id="IPR004096">
    <property type="entry name" value="V4R"/>
</dbReference>
<dbReference type="Gene3D" id="3.30.1380.20">
    <property type="entry name" value="Trafficking protein particle complex subunit 3"/>
    <property type="match status" value="1"/>
</dbReference>
<proteinExistence type="predicted"/>
<dbReference type="Proteomes" id="UP000305888">
    <property type="component" value="Chromosome"/>
</dbReference>
<protein>
    <recommendedName>
        <fullName evidence="1">4-vinyl reductase 4VR domain-containing protein</fullName>
    </recommendedName>
</protein>
<evidence type="ECO:0000313" key="2">
    <source>
        <dbReference type="EMBL" id="QDL90331.1"/>
    </source>
</evidence>
<dbReference type="Pfam" id="PF02830">
    <property type="entry name" value="V4R"/>
    <property type="match status" value="1"/>
</dbReference>
<dbReference type="EMBL" id="CP040818">
    <property type="protein sequence ID" value="QDL90331.1"/>
    <property type="molecule type" value="Genomic_DNA"/>
</dbReference>
<organism evidence="2 3">
    <name type="scientific">Paroceanicella profunda</name>
    <dbReference type="NCBI Taxonomy" id="2579971"/>
    <lineage>
        <taxon>Bacteria</taxon>
        <taxon>Pseudomonadati</taxon>
        <taxon>Pseudomonadota</taxon>
        <taxon>Alphaproteobacteria</taxon>
        <taxon>Rhodobacterales</taxon>
        <taxon>Paracoccaceae</taxon>
        <taxon>Paroceanicella</taxon>
    </lineage>
</organism>
<feature type="domain" description="4-vinyl reductase 4VR" evidence="1">
    <location>
        <begin position="100"/>
        <end position="162"/>
    </location>
</feature>
<dbReference type="RefSeq" id="WP_138575838.1">
    <property type="nucleotide sequence ID" value="NZ_CP040818.1"/>
</dbReference>
<name>A0A5B8FFT0_9RHOB</name>
<reference evidence="2 3" key="1">
    <citation type="submission" date="2019-06" db="EMBL/GenBank/DDBJ databases">
        <title>Genome sequence of Rhodobacteraceae bacterium D4M1.</title>
        <authorList>
            <person name="Cao J."/>
        </authorList>
    </citation>
    <scope>NUCLEOTIDE SEQUENCE [LARGE SCALE GENOMIC DNA]</scope>
    <source>
        <strain evidence="2 3">D4M1</strain>
    </source>
</reference>
<dbReference type="SMART" id="SM00989">
    <property type="entry name" value="V4R"/>
    <property type="match status" value="1"/>
</dbReference>